<dbReference type="InterPro" id="IPR006171">
    <property type="entry name" value="TOPRIM_dom"/>
</dbReference>
<keyword evidence="10 12" id="KW-0238">DNA-binding</keyword>
<evidence type="ECO:0000313" key="16">
    <source>
        <dbReference type="EMBL" id="SUO96715.1"/>
    </source>
</evidence>
<dbReference type="Pfam" id="PF01807">
    <property type="entry name" value="Zn_ribbon_DnaG"/>
    <property type="match status" value="1"/>
</dbReference>
<proteinExistence type="inferred from homology"/>
<accession>A0A380MVY1</accession>
<keyword evidence="8 12" id="KW-0862">Zinc</keyword>
<dbReference type="AlphaFoldDB" id="A0A380MVY1"/>
<evidence type="ECO:0000256" key="2">
    <source>
        <dbReference type="ARBA" id="ARBA00022515"/>
    </source>
</evidence>
<dbReference type="GO" id="GO:0003677">
    <property type="term" value="F:DNA binding"/>
    <property type="evidence" value="ECO:0007669"/>
    <property type="project" value="UniProtKB-KW"/>
</dbReference>
<dbReference type="SUPFAM" id="SSF56731">
    <property type="entry name" value="DNA primase core"/>
    <property type="match status" value="1"/>
</dbReference>
<dbReference type="InterPro" id="IPR030846">
    <property type="entry name" value="DnaG_bac"/>
</dbReference>
<dbReference type="EC" id="2.7.7.101" evidence="12"/>
<dbReference type="SMART" id="SM00493">
    <property type="entry name" value="TOPRIM"/>
    <property type="match status" value="1"/>
</dbReference>
<dbReference type="Gene3D" id="3.40.1360.10">
    <property type="match status" value="1"/>
</dbReference>
<dbReference type="Pfam" id="PF08275">
    <property type="entry name" value="DNAG_N"/>
    <property type="match status" value="1"/>
</dbReference>
<keyword evidence="5 12" id="KW-0235">DNA replication</keyword>
<comment type="function">
    <text evidence="12 13">RNA polymerase that catalyzes the synthesis of short RNA molecules used as primers for DNA polymerase during DNA replication.</text>
</comment>
<evidence type="ECO:0000256" key="14">
    <source>
        <dbReference type="PIRSR" id="PIRSR002811-1"/>
    </source>
</evidence>
<reference evidence="16 17" key="1">
    <citation type="submission" date="2018-06" db="EMBL/GenBank/DDBJ databases">
        <authorList>
            <consortium name="Pathogen Informatics"/>
            <person name="Doyle S."/>
        </authorList>
    </citation>
    <scope>NUCLEOTIDE SEQUENCE [LARGE SCALE GENOMIC DNA]</scope>
    <source>
        <strain evidence="16 17">NCTC10717</strain>
    </source>
</reference>
<dbReference type="InterPro" id="IPR036977">
    <property type="entry name" value="DNA_primase_Znf_CHC2"/>
</dbReference>
<dbReference type="GO" id="GO:0008270">
    <property type="term" value="F:zinc ion binding"/>
    <property type="evidence" value="ECO:0007669"/>
    <property type="project" value="UniProtKB-UniRule"/>
</dbReference>
<dbReference type="InterPro" id="IPR037068">
    <property type="entry name" value="DNA_primase_core_N_sf"/>
</dbReference>
<evidence type="ECO:0000256" key="6">
    <source>
        <dbReference type="ARBA" id="ARBA00022723"/>
    </source>
</evidence>
<evidence type="ECO:0000256" key="13">
    <source>
        <dbReference type="PIRNR" id="PIRNR002811"/>
    </source>
</evidence>
<keyword evidence="2 12" id="KW-0639">Primosome</keyword>
<dbReference type="Pfam" id="PF13155">
    <property type="entry name" value="Toprim_2"/>
    <property type="match status" value="1"/>
</dbReference>
<evidence type="ECO:0000313" key="17">
    <source>
        <dbReference type="Proteomes" id="UP000254575"/>
    </source>
</evidence>
<dbReference type="GO" id="GO:1990077">
    <property type="term" value="C:primosome complex"/>
    <property type="evidence" value="ECO:0007669"/>
    <property type="project" value="UniProtKB-KW"/>
</dbReference>
<comment type="catalytic activity">
    <reaction evidence="12">
        <text>ssDNA + n NTP = ssDNA/pppN(pN)n-1 hybrid + (n-1) diphosphate.</text>
        <dbReference type="EC" id="2.7.7.101"/>
    </reaction>
</comment>
<dbReference type="InterPro" id="IPR006295">
    <property type="entry name" value="DNA_primase_DnaG"/>
</dbReference>
<gene>
    <name evidence="12 16" type="primary">dnaG</name>
    <name evidence="16" type="ORF">NCTC10717_01130</name>
</gene>
<feature type="zinc finger region" description="CHC2-type" evidence="12 14">
    <location>
        <begin position="41"/>
        <end position="65"/>
    </location>
</feature>
<protein>
    <recommendedName>
        <fullName evidence="12 13">DNA primase</fullName>
        <ecNumber evidence="12">2.7.7.101</ecNumber>
    </recommendedName>
</protein>
<evidence type="ECO:0000259" key="15">
    <source>
        <dbReference type="PROSITE" id="PS50880"/>
    </source>
</evidence>
<dbReference type="GO" id="GO:0003899">
    <property type="term" value="F:DNA-directed RNA polymerase activity"/>
    <property type="evidence" value="ECO:0007669"/>
    <property type="project" value="UniProtKB-UniRule"/>
</dbReference>
<evidence type="ECO:0000256" key="9">
    <source>
        <dbReference type="ARBA" id="ARBA00022842"/>
    </source>
</evidence>
<evidence type="ECO:0000256" key="5">
    <source>
        <dbReference type="ARBA" id="ARBA00022705"/>
    </source>
</evidence>
<keyword evidence="7 12" id="KW-0863">Zinc-finger</keyword>
<evidence type="ECO:0000256" key="1">
    <source>
        <dbReference type="ARBA" id="ARBA00022478"/>
    </source>
</evidence>
<evidence type="ECO:0000256" key="3">
    <source>
        <dbReference type="ARBA" id="ARBA00022679"/>
    </source>
</evidence>
<sequence length="560" mass="63892">MAKRIEKSFIDEINRRTDIVALIGSKLSYKKSSGHNSWACCPFHNEKTPSFCVDHQKQFYYCFGCKASGDALRFVMDYDHLPFVEAVEYLARFNGMEVRYEEESQLQYEVRMEQKARVELGLEALQKAADFYHQCFYQDEAEVARGYLRSRSVKNVMVQKYQIGYAPRHNALLYHLEKNYALDLLQETGLIAERDGQYYDWFRDRIMFPIHNSRGQVIAFGARAMGDAQPKYLNSGDSSWFNKRHELYGLHHAMQVKAKALIVTEGYMDVVKLAQFGFENAVAALGTAFGETHVQQLKKRANKIYVCFDGDLAGQTAAQKALQAIFAAYDEQHEWRFMFMPAGEDPDSLLSREGKEAFHQAMDASLTPSQFLQQILGTDERQLTVEERAQRAASAAQWLGLLPSGGYREILQQELQAALSVPVHVEQSVAAQSQGIPSLRTSRRAAVQQSGLPQKGEWRLLAILWQFPCLHTALSAQVIEIMTQKMPHLAQLCYLARAGADEEMLRDCLQDWQILDQVSQARLNLQALSAQDLQREWQDAVAQMQAEQEKLRARLEKLGM</sequence>
<keyword evidence="17" id="KW-1185">Reference proteome</keyword>
<name>A0A380MVY1_9GAMM</name>
<dbReference type="GO" id="GO:0000428">
    <property type="term" value="C:DNA-directed RNA polymerase complex"/>
    <property type="evidence" value="ECO:0007669"/>
    <property type="project" value="UniProtKB-KW"/>
</dbReference>
<dbReference type="GO" id="GO:0006269">
    <property type="term" value="P:DNA replication, synthesis of primer"/>
    <property type="evidence" value="ECO:0007669"/>
    <property type="project" value="UniProtKB-UniRule"/>
</dbReference>
<dbReference type="OrthoDB" id="9803773at2"/>
<dbReference type="RefSeq" id="WP_115218384.1">
    <property type="nucleotide sequence ID" value="NZ_UHIA01000004.1"/>
</dbReference>
<comment type="cofactor">
    <cofactor evidence="12 13 14">
        <name>Zn(2+)</name>
        <dbReference type="ChEBI" id="CHEBI:29105"/>
    </cofactor>
    <text evidence="12 13 14">Binds 1 zinc ion per monomer.</text>
</comment>
<keyword evidence="9" id="KW-0460">Magnesium</keyword>
<evidence type="ECO:0000256" key="12">
    <source>
        <dbReference type="HAMAP-Rule" id="MF_00974"/>
    </source>
</evidence>
<dbReference type="HAMAP" id="MF_00974">
    <property type="entry name" value="DNA_primase_DnaG"/>
    <property type="match status" value="1"/>
</dbReference>
<dbReference type="EMBL" id="UHIA01000004">
    <property type="protein sequence ID" value="SUO96715.1"/>
    <property type="molecule type" value="Genomic_DNA"/>
</dbReference>
<evidence type="ECO:0000256" key="7">
    <source>
        <dbReference type="ARBA" id="ARBA00022771"/>
    </source>
</evidence>
<comment type="similarity">
    <text evidence="12 13">Belongs to the DnaG primase family.</text>
</comment>
<dbReference type="Proteomes" id="UP000254575">
    <property type="component" value="Unassembled WGS sequence"/>
</dbReference>
<dbReference type="Gene3D" id="3.90.980.10">
    <property type="entry name" value="DNA primase, catalytic core, N-terminal domain"/>
    <property type="match status" value="1"/>
</dbReference>
<dbReference type="NCBIfam" id="TIGR01391">
    <property type="entry name" value="dnaG"/>
    <property type="match status" value="1"/>
</dbReference>
<comment type="domain">
    <text evidence="12">Contains an N-terminal zinc-binding domain, a central core domain that contains the primase activity, and a C-terminal DnaB-binding domain.</text>
</comment>
<dbReference type="FunFam" id="3.90.580.10:FF:000001">
    <property type="entry name" value="DNA primase"/>
    <property type="match status" value="1"/>
</dbReference>
<dbReference type="PIRSF" id="PIRSF002811">
    <property type="entry name" value="DnaG"/>
    <property type="match status" value="1"/>
</dbReference>
<organism evidence="16 17">
    <name type="scientific">Suttonella indologenes</name>
    <dbReference type="NCBI Taxonomy" id="13276"/>
    <lineage>
        <taxon>Bacteria</taxon>
        <taxon>Pseudomonadati</taxon>
        <taxon>Pseudomonadota</taxon>
        <taxon>Gammaproteobacteria</taxon>
        <taxon>Cardiobacteriales</taxon>
        <taxon>Cardiobacteriaceae</taxon>
        <taxon>Suttonella</taxon>
    </lineage>
</organism>
<dbReference type="Gene3D" id="3.90.580.10">
    <property type="entry name" value="Zinc finger, CHC2-type domain"/>
    <property type="match status" value="1"/>
</dbReference>
<evidence type="ECO:0000256" key="8">
    <source>
        <dbReference type="ARBA" id="ARBA00022833"/>
    </source>
</evidence>
<dbReference type="FunFam" id="3.40.1360.10:FF:000002">
    <property type="entry name" value="DNA primase"/>
    <property type="match status" value="1"/>
</dbReference>
<keyword evidence="11 12" id="KW-0804">Transcription</keyword>
<dbReference type="InterPro" id="IPR034151">
    <property type="entry name" value="TOPRIM_DnaG_bac"/>
</dbReference>
<dbReference type="InterPro" id="IPR013264">
    <property type="entry name" value="DNAG_N"/>
</dbReference>
<dbReference type="InterPro" id="IPR002694">
    <property type="entry name" value="Znf_CHC2"/>
</dbReference>
<keyword evidence="6 12" id="KW-0479">Metal-binding</keyword>
<feature type="domain" description="Toprim" evidence="15">
    <location>
        <begin position="259"/>
        <end position="341"/>
    </location>
</feature>
<evidence type="ECO:0000256" key="4">
    <source>
        <dbReference type="ARBA" id="ARBA00022695"/>
    </source>
</evidence>
<evidence type="ECO:0000256" key="11">
    <source>
        <dbReference type="ARBA" id="ARBA00023163"/>
    </source>
</evidence>
<dbReference type="CDD" id="cd03364">
    <property type="entry name" value="TOPRIM_DnaG_primases"/>
    <property type="match status" value="1"/>
</dbReference>
<dbReference type="PROSITE" id="PS50880">
    <property type="entry name" value="TOPRIM"/>
    <property type="match status" value="1"/>
</dbReference>
<dbReference type="SMART" id="SM00400">
    <property type="entry name" value="ZnF_CHCC"/>
    <property type="match status" value="1"/>
</dbReference>
<keyword evidence="1 12" id="KW-0240">DNA-directed RNA polymerase</keyword>
<comment type="subunit">
    <text evidence="12">Monomer. Interacts with DnaB.</text>
</comment>
<dbReference type="PANTHER" id="PTHR30313">
    <property type="entry name" value="DNA PRIMASE"/>
    <property type="match status" value="1"/>
</dbReference>
<keyword evidence="4 12" id="KW-0548">Nucleotidyltransferase</keyword>
<dbReference type="SUPFAM" id="SSF57783">
    <property type="entry name" value="Zinc beta-ribbon"/>
    <property type="match status" value="1"/>
</dbReference>
<dbReference type="GO" id="GO:0005737">
    <property type="term" value="C:cytoplasm"/>
    <property type="evidence" value="ECO:0007669"/>
    <property type="project" value="TreeGrafter"/>
</dbReference>
<dbReference type="InterPro" id="IPR050219">
    <property type="entry name" value="DnaG_primase"/>
</dbReference>
<keyword evidence="3 12" id="KW-0808">Transferase</keyword>
<evidence type="ECO:0000256" key="10">
    <source>
        <dbReference type="ARBA" id="ARBA00023125"/>
    </source>
</evidence>
<dbReference type="PANTHER" id="PTHR30313:SF2">
    <property type="entry name" value="DNA PRIMASE"/>
    <property type="match status" value="1"/>
</dbReference>